<organism evidence="1 2">
    <name type="scientific">Characodon lateralis</name>
    <dbReference type="NCBI Taxonomy" id="208331"/>
    <lineage>
        <taxon>Eukaryota</taxon>
        <taxon>Metazoa</taxon>
        <taxon>Chordata</taxon>
        <taxon>Craniata</taxon>
        <taxon>Vertebrata</taxon>
        <taxon>Euteleostomi</taxon>
        <taxon>Actinopterygii</taxon>
        <taxon>Neopterygii</taxon>
        <taxon>Teleostei</taxon>
        <taxon>Neoteleostei</taxon>
        <taxon>Acanthomorphata</taxon>
        <taxon>Ovalentaria</taxon>
        <taxon>Atherinomorphae</taxon>
        <taxon>Cyprinodontiformes</taxon>
        <taxon>Goodeidae</taxon>
        <taxon>Characodon</taxon>
    </lineage>
</organism>
<evidence type="ECO:0000313" key="2">
    <source>
        <dbReference type="Proteomes" id="UP001352852"/>
    </source>
</evidence>
<dbReference type="EMBL" id="JAHUTJ010049308">
    <property type="protein sequence ID" value="MED6282881.1"/>
    <property type="molecule type" value="Genomic_DNA"/>
</dbReference>
<sequence length="86" mass="9623">MNHEPINYNELTKVPATEEDYMQCVALLITVNRSLLGSWIDQTDRPQQQFCASQRLNEATEATAAETAVETRTVITGSYTSSLRSI</sequence>
<protein>
    <submittedName>
        <fullName evidence="1">Uncharacterized protein</fullName>
    </submittedName>
</protein>
<proteinExistence type="predicted"/>
<comment type="caution">
    <text evidence="1">The sequence shown here is derived from an EMBL/GenBank/DDBJ whole genome shotgun (WGS) entry which is preliminary data.</text>
</comment>
<dbReference type="Proteomes" id="UP001352852">
    <property type="component" value="Unassembled WGS sequence"/>
</dbReference>
<name>A0ABU7E772_9TELE</name>
<gene>
    <name evidence="1" type="ORF">CHARACLAT_002943</name>
</gene>
<reference evidence="1 2" key="1">
    <citation type="submission" date="2021-06" db="EMBL/GenBank/DDBJ databases">
        <authorList>
            <person name="Palmer J.M."/>
        </authorList>
    </citation>
    <scope>NUCLEOTIDE SEQUENCE [LARGE SCALE GENOMIC DNA]</scope>
    <source>
        <strain evidence="1 2">CL_MEX2019</strain>
        <tissue evidence="1">Muscle</tissue>
    </source>
</reference>
<accession>A0ABU7E772</accession>
<evidence type="ECO:0000313" key="1">
    <source>
        <dbReference type="EMBL" id="MED6282881.1"/>
    </source>
</evidence>
<keyword evidence="2" id="KW-1185">Reference proteome</keyword>